<dbReference type="Proteomes" id="UP000029492">
    <property type="component" value="Chromosome"/>
</dbReference>
<name>A0A089NPX1_9HYPH</name>
<reference evidence="1 2" key="1">
    <citation type="journal article" date="2014" name="PLoS ONE">
        <title>Genome Information of Methylobacterium oryzae, a Plant-Probiotic Methylotroph in the Phyllosphere.</title>
        <authorList>
            <person name="Kwak M.J."/>
            <person name="Jeong H."/>
            <person name="Madhaiyan M."/>
            <person name="Lee Y."/>
            <person name="Sa T.M."/>
            <person name="Oh T.K."/>
            <person name="Kim J.F."/>
        </authorList>
    </citation>
    <scope>NUCLEOTIDE SEQUENCE [LARGE SCALE GENOMIC DNA]</scope>
    <source>
        <strain evidence="1 2">CBMB20</strain>
    </source>
</reference>
<organism evidence="1 2">
    <name type="scientific">Methylobacterium oryzae CBMB20</name>
    <dbReference type="NCBI Taxonomy" id="693986"/>
    <lineage>
        <taxon>Bacteria</taxon>
        <taxon>Pseudomonadati</taxon>
        <taxon>Pseudomonadota</taxon>
        <taxon>Alphaproteobacteria</taxon>
        <taxon>Hyphomicrobiales</taxon>
        <taxon>Methylobacteriaceae</taxon>
        <taxon>Methylobacterium</taxon>
    </lineage>
</organism>
<dbReference type="KEGG" id="mor:MOC_0845"/>
<dbReference type="EMBL" id="CP003811">
    <property type="protein sequence ID" value="AIQ88600.1"/>
    <property type="molecule type" value="Genomic_DNA"/>
</dbReference>
<sequence length="50" mass="5455">MPTLFRFFATLAILAGLVFAAMFALANFVQPTPREMTVSIPASKLQPGNR</sequence>
<dbReference type="AlphaFoldDB" id="A0A089NPX1"/>
<proteinExistence type="predicted"/>
<dbReference type="eggNOG" id="ENOG5033A7M">
    <property type="taxonomic scope" value="Bacteria"/>
</dbReference>
<gene>
    <name evidence="1" type="ORF">MOC_0845</name>
</gene>
<keyword evidence="2" id="KW-1185">Reference proteome</keyword>
<dbReference type="STRING" id="693986.MOC_0845"/>
<dbReference type="HOGENOM" id="CLU_191964_0_1_5"/>
<dbReference type="RefSeq" id="WP_043351982.1">
    <property type="nucleotide sequence ID" value="NZ_CP003811.1"/>
</dbReference>
<accession>A0A089NPX1</accession>
<evidence type="ECO:0000313" key="2">
    <source>
        <dbReference type="Proteomes" id="UP000029492"/>
    </source>
</evidence>
<evidence type="ECO:0000313" key="1">
    <source>
        <dbReference type="EMBL" id="AIQ88600.1"/>
    </source>
</evidence>
<dbReference type="GeneID" id="96603926"/>
<protein>
    <submittedName>
        <fullName evidence="1">Protein of unassigned function</fullName>
    </submittedName>
</protein>